<keyword evidence="2" id="KW-1133">Transmembrane helix</keyword>
<organism evidence="3 4">
    <name type="scientific">Eiseniibacteriota bacterium</name>
    <dbReference type="NCBI Taxonomy" id="2212470"/>
    <lineage>
        <taxon>Bacteria</taxon>
        <taxon>Candidatus Eiseniibacteriota</taxon>
    </lineage>
</organism>
<evidence type="ECO:0000313" key="3">
    <source>
        <dbReference type="EMBL" id="MCA9756577.1"/>
    </source>
</evidence>
<accession>A0A956SDE8</accession>
<feature type="transmembrane region" description="Helical" evidence="2">
    <location>
        <begin position="21"/>
        <end position="43"/>
    </location>
</feature>
<name>A0A956SDE8_UNCEI</name>
<proteinExistence type="predicted"/>
<evidence type="ECO:0000256" key="1">
    <source>
        <dbReference type="SAM" id="MobiDB-lite"/>
    </source>
</evidence>
<evidence type="ECO:0000256" key="2">
    <source>
        <dbReference type="SAM" id="Phobius"/>
    </source>
</evidence>
<dbReference type="AlphaFoldDB" id="A0A956SDE8"/>
<keyword evidence="2" id="KW-0812">Transmembrane</keyword>
<evidence type="ECO:0000313" key="4">
    <source>
        <dbReference type="Proteomes" id="UP000739538"/>
    </source>
</evidence>
<dbReference type="EMBL" id="JAGQHS010000058">
    <property type="protein sequence ID" value="MCA9756577.1"/>
    <property type="molecule type" value="Genomic_DNA"/>
</dbReference>
<comment type="caution">
    <text evidence="3">The sequence shown here is derived from an EMBL/GenBank/DDBJ whole genome shotgun (WGS) entry which is preliminary data.</text>
</comment>
<feature type="region of interest" description="Disordered" evidence="1">
    <location>
        <begin position="294"/>
        <end position="344"/>
    </location>
</feature>
<protein>
    <submittedName>
        <fullName evidence="3">Uncharacterized protein</fullName>
    </submittedName>
</protein>
<gene>
    <name evidence="3" type="ORF">KDA27_12300</name>
</gene>
<feature type="compositionally biased region" description="Low complexity" evidence="1">
    <location>
        <begin position="296"/>
        <end position="314"/>
    </location>
</feature>
<reference evidence="3" key="2">
    <citation type="journal article" date="2021" name="Microbiome">
        <title>Successional dynamics and alternative stable states in a saline activated sludge microbial community over 9 years.</title>
        <authorList>
            <person name="Wang Y."/>
            <person name="Ye J."/>
            <person name="Ju F."/>
            <person name="Liu L."/>
            <person name="Boyd J.A."/>
            <person name="Deng Y."/>
            <person name="Parks D.H."/>
            <person name="Jiang X."/>
            <person name="Yin X."/>
            <person name="Woodcroft B.J."/>
            <person name="Tyson G.W."/>
            <person name="Hugenholtz P."/>
            <person name="Polz M.F."/>
            <person name="Zhang T."/>
        </authorList>
    </citation>
    <scope>NUCLEOTIDE SEQUENCE</scope>
    <source>
        <strain evidence="3">HKST-UBA02</strain>
    </source>
</reference>
<keyword evidence="2" id="KW-0472">Membrane</keyword>
<sequence length="344" mass="36203">MSTLPVQSGDADDRRLRRARTWALTGFGIAAAIALTMSTPSAATLPDIVVRSFETCFPDAQSPLATDVRNDLLEAVNDGIDPDLLGEFLTRGHAAGLSQREIAGEISRAQRLATRELPAELTIDRILQGLAKGVPYARIEPVAAEFESRLVHAGELLDSTARTETRTSEETREGRRQMVGDVAYALGAGVPDADVMKSMQLALDQDLSLVSARAPVLALGGMVGAGVPADQSLRVVEEAWASGFRDSALEELGSQLSRLQRDDPNGTSRVIDELLQDLRAHGAPDRVLERLEEIVGPSGAAAPGVGPNADPGQIRGPGGPPDDPGRQNPGGPRHDPPGPGPGGH</sequence>
<dbReference type="Proteomes" id="UP000739538">
    <property type="component" value="Unassembled WGS sequence"/>
</dbReference>
<reference evidence="3" key="1">
    <citation type="submission" date="2020-04" db="EMBL/GenBank/DDBJ databases">
        <authorList>
            <person name="Zhang T."/>
        </authorList>
    </citation>
    <scope>NUCLEOTIDE SEQUENCE</scope>
    <source>
        <strain evidence="3">HKST-UBA02</strain>
    </source>
</reference>